<reference evidence="5" key="1">
    <citation type="submission" date="2023-06" db="EMBL/GenBank/DDBJ databases">
        <title>Survivors Of The Sea: Transcriptome response of Skeletonema marinoi to long-term dormancy.</title>
        <authorList>
            <person name="Pinder M.I.M."/>
            <person name="Kourtchenko O."/>
            <person name="Robertson E.K."/>
            <person name="Larsson T."/>
            <person name="Maumus F."/>
            <person name="Osuna-Cruz C.M."/>
            <person name="Vancaester E."/>
            <person name="Stenow R."/>
            <person name="Vandepoele K."/>
            <person name="Ploug H."/>
            <person name="Bruchert V."/>
            <person name="Godhe A."/>
            <person name="Topel M."/>
        </authorList>
    </citation>
    <scope>NUCLEOTIDE SEQUENCE</scope>
    <source>
        <strain evidence="5">R05AC</strain>
    </source>
</reference>
<keyword evidence="6" id="KW-1185">Reference proteome</keyword>
<keyword evidence="2" id="KW-0863">Zinc-finger</keyword>
<accession>A0AAD8Y5H9</accession>
<dbReference type="EMBL" id="JATAAI010000016">
    <property type="protein sequence ID" value="KAK1740079.1"/>
    <property type="molecule type" value="Genomic_DNA"/>
</dbReference>
<comment type="caution">
    <text evidence="5">The sequence shown here is derived from an EMBL/GenBank/DDBJ whole genome shotgun (WGS) entry which is preliminary data.</text>
</comment>
<dbReference type="InterPro" id="IPR011016">
    <property type="entry name" value="Znf_RING-CH"/>
</dbReference>
<evidence type="ECO:0000313" key="6">
    <source>
        <dbReference type="Proteomes" id="UP001224775"/>
    </source>
</evidence>
<name>A0AAD8Y5H9_9STRA</name>
<keyword evidence="1" id="KW-0479">Metal-binding</keyword>
<dbReference type="Proteomes" id="UP001224775">
    <property type="component" value="Unassembled WGS sequence"/>
</dbReference>
<dbReference type="PROSITE" id="PS51292">
    <property type="entry name" value="ZF_RING_CH"/>
    <property type="match status" value="1"/>
</dbReference>
<evidence type="ECO:0000256" key="2">
    <source>
        <dbReference type="ARBA" id="ARBA00022771"/>
    </source>
</evidence>
<protein>
    <recommendedName>
        <fullName evidence="4">RING-CH-type domain-containing protein</fullName>
    </recommendedName>
</protein>
<sequence>MSAATALIAASNAACLPDETPECWLCHEEGPDASGKPLVRDCSCRGSTGFAHLSCIVGYAEYQGRKALMVDNCADSFTKAFDFCSNCEQDYQGLVEYQLKKAAVDFVEKEDGLKYPDLSVHVMKNRLTVLDVANEEDKQEGEELCSKIVSIIDDLKLDNDNWYVKDGLVYMEASAYGAIGRFCMRVNTEKSLKRAISVLGKGCDLFRLMGDEISVLVAEEVLKEVEAQISGVTHHHGPALSSARKYYEYCVQNYGASNLYTIAAGRSFAFSLYSSGRTIEAERLLHSLLDTSRLTHGHDHVDTATTAFCLEAVRERKVLLRSTDEVFIALRYEDDRKSCVLRGPLTHAERMGNEGQVFTVASSDIALHDRLATPVVCHGLIQRAHLNGKIGDATEVDRDNRVCKICFEEAGLEPAEIIYDNFHILFGLPPL</sequence>
<evidence type="ECO:0000313" key="5">
    <source>
        <dbReference type="EMBL" id="KAK1740079.1"/>
    </source>
</evidence>
<evidence type="ECO:0000256" key="3">
    <source>
        <dbReference type="ARBA" id="ARBA00022833"/>
    </source>
</evidence>
<gene>
    <name evidence="5" type="ORF">QTG54_009029</name>
</gene>
<dbReference type="Gene3D" id="3.30.40.10">
    <property type="entry name" value="Zinc/RING finger domain, C3HC4 (zinc finger)"/>
    <property type="match status" value="1"/>
</dbReference>
<organism evidence="5 6">
    <name type="scientific">Skeletonema marinoi</name>
    <dbReference type="NCBI Taxonomy" id="267567"/>
    <lineage>
        <taxon>Eukaryota</taxon>
        <taxon>Sar</taxon>
        <taxon>Stramenopiles</taxon>
        <taxon>Ochrophyta</taxon>
        <taxon>Bacillariophyta</taxon>
        <taxon>Coscinodiscophyceae</taxon>
        <taxon>Thalassiosirophycidae</taxon>
        <taxon>Thalassiosirales</taxon>
        <taxon>Skeletonemataceae</taxon>
        <taxon>Skeletonema</taxon>
        <taxon>Skeletonema marinoi-dohrnii complex</taxon>
    </lineage>
</organism>
<dbReference type="AlphaFoldDB" id="A0AAD8Y5H9"/>
<dbReference type="SUPFAM" id="SSF57850">
    <property type="entry name" value="RING/U-box"/>
    <property type="match status" value="1"/>
</dbReference>
<dbReference type="InterPro" id="IPR011990">
    <property type="entry name" value="TPR-like_helical_dom_sf"/>
</dbReference>
<dbReference type="Gene3D" id="1.25.40.10">
    <property type="entry name" value="Tetratricopeptide repeat domain"/>
    <property type="match status" value="1"/>
</dbReference>
<dbReference type="GO" id="GO:0008270">
    <property type="term" value="F:zinc ion binding"/>
    <property type="evidence" value="ECO:0007669"/>
    <property type="project" value="UniProtKB-KW"/>
</dbReference>
<evidence type="ECO:0000259" key="4">
    <source>
        <dbReference type="PROSITE" id="PS51292"/>
    </source>
</evidence>
<keyword evidence="3" id="KW-0862">Zinc</keyword>
<evidence type="ECO:0000256" key="1">
    <source>
        <dbReference type="ARBA" id="ARBA00022723"/>
    </source>
</evidence>
<dbReference type="SMART" id="SM00744">
    <property type="entry name" value="RINGv"/>
    <property type="match status" value="1"/>
</dbReference>
<dbReference type="Pfam" id="PF12906">
    <property type="entry name" value="RINGv"/>
    <property type="match status" value="1"/>
</dbReference>
<dbReference type="InterPro" id="IPR013083">
    <property type="entry name" value="Znf_RING/FYVE/PHD"/>
</dbReference>
<proteinExistence type="predicted"/>
<feature type="domain" description="RING-CH-type" evidence="4">
    <location>
        <begin position="15"/>
        <end position="80"/>
    </location>
</feature>